<protein>
    <recommendedName>
        <fullName evidence="6">F-box domain-containing protein</fullName>
    </recommendedName>
</protein>
<dbReference type="EMBL" id="OZ075118">
    <property type="protein sequence ID" value="CAL5086317.1"/>
    <property type="molecule type" value="Genomic_DNA"/>
</dbReference>
<evidence type="ECO:0000256" key="1">
    <source>
        <dbReference type="SAM" id="MobiDB-lite"/>
    </source>
</evidence>
<dbReference type="Pfam" id="PF24758">
    <property type="entry name" value="LRR_At5g56370"/>
    <property type="match status" value="1"/>
</dbReference>
<gene>
    <name evidence="4" type="ORF">URODEC1_LOCUS111521</name>
</gene>
<dbReference type="AlphaFoldDB" id="A0ABC9G497"/>
<feature type="domain" description="F-box/LRR-repeat protein 15/At3g58940/PEG3-like LRR" evidence="3">
    <location>
        <begin position="162"/>
        <end position="262"/>
    </location>
</feature>
<dbReference type="InterPro" id="IPR001810">
    <property type="entry name" value="F-box_dom"/>
</dbReference>
<dbReference type="Pfam" id="PF00646">
    <property type="entry name" value="F-box"/>
    <property type="match status" value="1"/>
</dbReference>
<feature type="domain" description="F-box" evidence="2">
    <location>
        <begin position="27"/>
        <end position="67"/>
    </location>
</feature>
<dbReference type="InterPro" id="IPR055312">
    <property type="entry name" value="FBL15-like"/>
</dbReference>
<dbReference type="PANTHER" id="PTHR34709:SF68">
    <property type="entry name" value="OS07G0550432 PROTEIN"/>
    <property type="match status" value="1"/>
</dbReference>
<feature type="compositionally biased region" description="Basic residues" evidence="1">
    <location>
        <begin position="1"/>
        <end position="10"/>
    </location>
</feature>
<feature type="region of interest" description="Disordered" evidence="1">
    <location>
        <begin position="1"/>
        <end position="22"/>
    </location>
</feature>
<dbReference type="Proteomes" id="UP001497457">
    <property type="component" value="Chromosome 8b"/>
</dbReference>
<dbReference type="InterPro" id="IPR055411">
    <property type="entry name" value="LRR_FXL15/At3g58940/PEG3-like"/>
</dbReference>
<organism evidence="4 5">
    <name type="scientific">Urochloa decumbens</name>
    <dbReference type="NCBI Taxonomy" id="240449"/>
    <lineage>
        <taxon>Eukaryota</taxon>
        <taxon>Viridiplantae</taxon>
        <taxon>Streptophyta</taxon>
        <taxon>Embryophyta</taxon>
        <taxon>Tracheophyta</taxon>
        <taxon>Spermatophyta</taxon>
        <taxon>Magnoliopsida</taxon>
        <taxon>Liliopsida</taxon>
        <taxon>Poales</taxon>
        <taxon>Poaceae</taxon>
        <taxon>PACMAD clade</taxon>
        <taxon>Panicoideae</taxon>
        <taxon>Panicodae</taxon>
        <taxon>Paniceae</taxon>
        <taxon>Melinidinae</taxon>
        <taxon>Urochloa</taxon>
    </lineage>
</organism>
<evidence type="ECO:0000259" key="2">
    <source>
        <dbReference type="Pfam" id="PF00646"/>
    </source>
</evidence>
<evidence type="ECO:0008006" key="6">
    <source>
        <dbReference type="Google" id="ProtNLM"/>
    </source>
</evidence>
<sequence length="488" mass="54942">MGEGRHRRRPGGMLPPPQIMGEGEDRISALPDELLHIILLRLCSPRAAARTSVLSRSWRHIWVRLPRLILEGPDAPPPASFLDSVDAALASFSAPIVKELHINPPNSCPGVPALRVAPWLRFASQRLVGTLFLIAPLLISSILKPDVGGEEELELPVCEGATTIKLYLEHRWRLRLCPAGVFSALTDLVIKFCRMDGTELTALLSTQCPRLRNLRIQAKLVMLSDISIRSDSLESLWFHVRNMGQLEVITPRLEVLDVSQAIEAHLSAPKLAEVVWNVDTFDPCRHQFTDEGLHLRLLQINHNSLVASLLQRFDTVGELKLSVSISPEIAKYNSFLHETSKLPKCETLSVSSLWNNHGLTPTMFHLLRNCNSIRKFSVQLVDSSNPSLRQPCPLPCPCRLEESCKIDGITLDSLEEIEISFFTCSHEELEFLEQVSRCCVAILKKLVINYTPFPAPPLTKEACEKVRSKFHPNLEVEIYKDWRLVHFD</sequence>
<reference evidence="4" key="1">
    <citation type="submission" date="2024-10" db="EMBL/GenBank/DDBJ databases">
        <authorList>
            <person name="Ryan C."/>
        </authorList>
    </citation>
    <scope>NUCLEOTIDE SEQUENCE [LARGE SCALE GENOMIC DNA]</scope>
</reference>
<keyword evidence="5" id="KW-1185">Reference proteome</keyword>
<dbReference type="PANTHER" id="PTHR34709">
    <property type="entry name" value="OS10G0396666 PROTEIN"/>
    <property type="match status" value="1"/>
</dbReference>
<evidence type="ECO:0000313" key="4">
    <source>
        <dbReference type="EMBL" id="CAL5086317.1"/>
    </source>
</evidence>
<name>A0ABC9G497_9POAL</name>
<evidence type="ECO:0000259" key="3">
    <source>
        <dbReference type="Pfam" id="PF24758"/>
    </source>
</evidence>
<accession>A0ABC9G497</accession>
<proteinExistence type="predicted"/>
<dbReference type="InterPro" id="IPR036047">
    <property type="entry name" value="F-box-like_dom_sf"/>
</dbReference>
<evidence type="ECO:0000313" key="5">
    <source>
        <dbReference type="Proteomes" id="UP001497457"/>
    </source>
</evidence>
<dbReference type="SUPFAM" id="SSF81383">
    <property type="entry name" value="F-box domain"/>
    <property type="match status" value="1"/>
</dbReference>